<dbReference type="RefSeq" id="WP_005655314.1">
    <property type="nucleotide sequence ID" value="NZ_AP018764.1"/>
</dbReference>
<dbReference type="EMBL" id="MZKM01000061">
    <property type="protein sequence ID" value="PRL88331.1"/>
    <property type="molecule type" value="Genomic_DNA"/>
</dbReference>
<dbReference type="EMBL" id="QVJI01000028">
    <property type="protein sequence ID" value="RFN62309.1"/>
    <property type="molecule type" value="Genomic_DNA"/>
</dbReference>
<reference evidence="3 6" key="1">
    <citation type="submission" date="2014-05" db="EMBL/GenBank/DDBJ databases">
        <title>Methylome analysis of the phasevarions of Haemophilus influenzae.</title>
        <authorList>
            <person name="Atack J.M."/>
            <person name="Fox K.L."/>
            <person name="Power P.M."/>
            <person name="Clark T."/>
            <person name="Jurcisek J."/>
            <person name="Korlach J."/>
            <person name="Bakaletz L.O."/>
            <person name="Jennings M.P."/>
        </authorList>
    </citation>
    <scope>NUCLEOTIDE SEQUENCE [LARGE SCALE GENOMIC DNA]</scope>
    <source>
        <strain evidence="3 6">1209</strain>
    </source>
</reference>
<dbReference type="InterPro" id="IPR010879">
    <property type="entry name" value="DUF1508"/>
</dbReference>
<evidence type="ECO:0000313" key="3">
    <source>
        <dbReference type="EMBL" id="KIS35636.1"/>
    </source>
</evidence>
<sequence length="56" mass="6692">MYFQIFKGVNNQWYWRLKAANHEIIAVSEGYTTKQNCLHCIHLVMDTNRNTPIYES</sequence>
<dbReference type="PATRIC" id="fig|727.582.peg.1142"/>
<dbReference type="Proteomes" id="UP000050700">
    <property type="component" value="Unassembled WGS sequence"/>
</dbReference>
<feature type="domain" description="DUF1508" evidence="2">
    <location>
        <begin position="10"/>
        <end position="55"/>
    </location>
</feature>
<evidence type="ECO:0000256" key="1">
    <source>
        <dbReference type="ARBA" id="ARBA00007576"/>
    </source>
</evidence>
<reference evidence="5" key="3">
    <citation type="submission" date="2018-08" db="EMBL/GenBank/DDBJ databases">
        <title>Antagonistic pleiotropy in the bifunctional surface protein FadL/P1 during adaptation of Haemophilus influenzae to chronic lung infection associated with COPD.</title>
        <authorList>
            <person name="Moleres J."/>
            <person name="Ehrlich R."/>
        </authorList>
    </citation>
    <scope>NUCLEOTIDE SEQUENCE [LARGE SCALE GENOMIC DNA]</scope>
    <source>
        <strain evidence="5">P668-6062</strain>
    </source>
</reference>
<organism evidence="3 6">
    <name type="scientific">Haemophilus influenzae</name>
    <dbReference type="NCBI Taxonomy" id="727"/>
    <lineage>
        <taxon>Bacteria</taxon>
        <taxon>Pseudomonadati</taxon>
        <taxon>Pseudomonadota</taxon>
        <taxon>Gammaproteobacteria</taxon>
        <taxon>Pasteurellales</taxon>
        <taxon>Pasteurellaceae</taxon>
        <taxon>Haemophilus</taxon>
    </lineage>
</organism>
<dbReference type="AlphaFoldDB" id="A0A158SXP2"/>
<dbReference type="SUPFAM" id="SSF160113">
    <property type="entry name" value="YegP-like"/>
    <property type="match status" value="1"/>
</dbReference>
<evidence type="ECO:0000313" key="5">
    <source>
        <dbReference type="EMBL" id="RFN62309.1"/>
    </source>
</evidence>
<dbReference type="Pfam" id="PF07411">
    <property type="entry name" value="DUF1508"/>
    <property type="match status" value="1"/>
</dbReference>
<reference evidence="4 7" key="2">
    <citation type="submission" date="2017-02" db="EMBL/GenBank/DDBJ databases">
        <title>Haemophilus influenzae in COPD genome sequencing project.</title>
        <authorList>
            <person name="Murphy T.F."/>
            <person name="Kong Y."/>
            <person name="Nadendla S."/>
            <person name="Tettelin H."/>
            <person name="Pettigrew M."/>
        </authorList>
    </citation>
    <scope>NUCLEOTIDE SEQUENCE [LARGE SCALE GENOMIC DNA]</scope>
    <source>
        <strain evidence="4 7">19P94H1</strain>
    </source>
</reference>
<evidence type="ECO:0000313" key="6">
    <source>
        <dbReference type="Proteomes" id="UP000050700"/>
    </source>
</evidence>
<evidence type="ECO:0000313" key="7">
    <source>
        <dbReference type="Proteomes" id="UP000238666"/>
    </source>
</evidence>
<comment type="similarity">
    <text evidence="1">Belongs to the UPF0339 family. Duplicated subfamily.</text>
</comment>
<evidence type="ECO:0000313" key="4">
    <source>
        <dbReference type="EMBL" id="PRL88331.1"/>
    </source>
</evidence>
<gene>
    <name evidence="4" type="ORF">BV022_01833</name>
    <name evidence="5" type="ORF">CH627_09965</name>
    <name evidence="3" type="ORF">NTHI1209_01243</name>
</gene>
<dbReference type="InterPro" id="IPR036913">
    <property type="entry name" value="YegP-like_sf"/>
</dbReference>
<protein>
    <submittedName>
        <fullName evidence="5">DUF1508 domain-containing protein</fullName>
    </submittedName>
</protein>
<dbReference type="GeneID" id="93219371"/>
<evidence type="ECO:0000259" key="2">
    <source>
        <dbReference type="Pfam" id="PF07411"/>
    </source>
</evidence>
<dbReference type="EMBL" id="JMQP01000002">
    <property type="protein sequence ID" value="KIS35636.1"/>
    <property type="molecule type" value="Genomic_DNA"/>
</dbReference>
<dbReference type="Gene3D" id="3.30.160.160">
    <property type="entry name" value="YegP-like"/>
    <property type="match status" value="1"/>
</dbReference>
<proteinExistence type="inferred from homology"/>
<name>A0A158SXP2_HAEIF</name>
<accession>A0A158SXP2</accession>
<comment type="caution">
    <text evidence="3">The sequence shown here is derived from an EMBL/GenBank/DDBJ whole genome shotgun (WGS) entry which is preliminary data.</text>
</comment>